<protein>
    <submittedName>
        <fullName evidence="1">Uncharacterized protein</fullName>
    </submittedName>
</protein>
<dbReference type="RefSeq" id="WP_056683862.1">
    <property type="nucleotide sequence ID" value="NZ_LJIX01000006.1"/>
</dbReference>
<reference evidence="1 2" key="1">
    <citation type="submission" date="2015-09" db="EMBL/GenBank/DDBJ databases">
        <title>Genome sequencing project for genomic taxonomy and phylogenomics of Bacillus-like bacteria.</title>
        <authorList>
            <person name="Liu B."/>
            <person name="Wang J."/>
            <person name="Zhu Y."/>
            <person name="Liu G."/>
            <person name="Chen Q."/>
            <person name="Chen Z."/>
            <person name="Lan J."/>
            <person name="Che J."/>
            <person name="Ge C."/>
            <person name="Shi H."/>
            <person name="Pan Z."/>
            <person name="Liu X."/>
        </authorList>
    </citation>
    <scope>NUCLEOTIDE SEQUENCE [LARGE SCALE GENOMIC DNA]</scope>
    <source>
        <strain evidence="1 2">FJAT-18043</strain>
    </source>
</reference>
<dbReference type="STRING" id="1637975.AN957_09920"/>
<dbReference type="EMBL" id="LJIX01000006">
    <property type="protein sequence ID" value="KQL18855.1"/>
    <property type="molecule type" value="Genomic_DNA"/>
</dbReference>
<accession>A0A0Q3VGK4</accession>
<comment type="caution">
    <text evidence="1">The sequence shown here is derived from an EMBL/GenBank/DDBJ whole genome shotgun (WGS) entry which is preliminary data.</text>
</comment>
<organism evidence="1 2">
    <name type="scientific">Cytobacillus solani</name>
    <dbReference type="NCBI Taxonomy" id="1637975"/>
    <lineage>
        <taxon>Bacteria</taxon>
        <taxon>Bacillati</taxon>
        <taxon>Bacillota</taxon>
        <taxon>Bacilli</taxon>
        <taxon>Bacillales</taxon>
        <taxon>Bacillaceae</taxon>
        <taxon>Cytobacillus</taxon>
    </lineage>
</organism>
<dbReference type="PATRIC" id="fig|1637975.4.peg.1767"/>
<keyword evidence="2" id="KW-1185">Reference proteome</keyword>
<gene>
    <name evidence="1" type="ORF">AN957_09920</name>
</gene>
<proteinExistence type="predicted"/>
<dbReference type="AlphaFoldDB" id="A0A0Q3VGK4"/>
<evidence type="ECO:0000313" key="1">
    <source>
        <dbReference type="EMBL" id="KQL18855.1"/>
    </source>
</evidence>
<name>A0A0Q3VGK4_9BACI</name>
<dbReference type="Proteomes" id="UP000050996">
    <property type="component" value="Unassembled WGS sequence"/>
</dbReference>
<sequence length="139" mass="15836">MARNEFNLDLSPLRNLIQRSPAAAGRGAQRGMRDIKDDWKRGAVDVAPLDTSNLREQIDGKVKGSGLDTMVEIEANAMTSKQFNYAYYIHEGGFAADGKHLRTPGTVEEFLKQPAEQSEQRWQQMLEREIREQLTREGW</sequence>
<evidence type="ECO:0000313" key="2">
    <source>
        <dbReference type="Proteomes" id="UP000050996"/>
    </source>
</evidence>